<dbReference type="WBParaSite" id="Hba_20677">
    <property type="protein sequence ID" value="Hba_20677"/>
    <property type="gene ID" value="Hba_20677"/>
</dbReference>
<proteinExistence type="predicted"/>
<keyword evidence="1" id="KW-0862">Zinc</keyword>
<name>A0A1I7XT62_HETBA</name>
<dbReference type="Proteomes" id="UP000095283">
    <property type="component" value="Unplaced"/>
</dbReference>
<dbReference type="GO" id="GO:0008270">
    <property type="term" value="F:zinc ion binding"/>
    <property type="evidence" value="ECO:0007669"/>
    <property type="project" value="UniProtKB-KW"/>
</dbReference>
<dbReference type="PROSITE" id="PS50157">
    <property type="entry name" value="ZINC_FINGER_C2H2_2"/>
    <property type="match status" value="1"/>
</dbReference>
<keyword evidence="4" id="KW-1185">Reference proteome</keyword>
<organism evidence="4 5">
    <name type="scientific">Heterorhabditis bacteriophora</name>
    <name type="common">Entomopathogenic nematode worm</name>
    <dbReference type="NCBI Taxonomy" id="37862"/>
    <lineage>
        <taxon>Eukaryota</taxon>
        <taxon>Metazoa</taxon>
        <taxon>Ecdysozoa</taxon>
        <taxon>Nematoda</taxon>
        <taxon>Chromadorea</taxon>
        <taxon>Rhabditida</taxon>
        <taxon>Rhabditina</taxon>
        <taxon>Rhabditomorpha</taxon>
        <taxon>Strongyloidea</taxon>
        <taxon>Heterorhabditidae</taxon>
        <taxon>Heterorhabditis</taxon>
    </lineage>
</organism>
<keyword evidence="2" id="KW-1133">Transmembrane helix</keyword>
<evidence type="ECO:0000256" key="2">
    <source>
        <dbReference type="SAM" id="Phobius"/>
    </source>
</evidence>
<feature type="transmembrane region" description="Helical" evidence="2">
    <location>
        <begin position="68"/>
        <end position="87"/>
    </location>
</feature>
<evidence type="ECO:0000313" key="4">
    <source>
        <dbReference type="Proteomes" id="UP000095283"/>
    </source>
</evidence>
<sequence>MSANRGFLQRKSDLLSHKFLLFSLGHCENLKLYSTSEGDFEDKDFGEDMTMKMRKKRKISSVIMRKRNCIVCVGFKCNTSVVVNYMHNMVAHARVHSEFLRFIVLNSPDIVFAVSVLVVYYLLFDFYRYRCMCCSSRFRHVRSVRHHLLSLHQNKPATSYEDLMNADEKLRLEELACECFPDDTARLCSNDGLGIVSFSSESEGTHRFSPRTIRSL</sequence>
<accession>A0A1I7XT62</accession>
<keyword evidence="2" id="KW-0472">Membrane</keyword>
<dbReference type="InterPro" id="IPR013087">
    <property type="entry name" value="Znf_C2H2_type"/>
</dbReference>
<evidence type="ECO:0000313" key="5">
    <source>
        <dbReference type="WBParaSite" id="Hba_20677"/>
    </source>
</evidence>
<keyword evidence="1" id="KW-0863">Zinc-finger</keyword>
<reference evidence="5" key="1">
    <citation type="submission" date="2016-11" db="UniProtKB">
        <authorList>
            <consortium name="WormBaseParasite"/>
        </authorList>
    </citation>
    <scope>IDENTIFICATION</scope>
</reference>
<protein>
    <submittedName>
        <fullName evidence="5">C2H2-type domain-containing protein</fullName>
    </submittedName>
</protein>
<feature type="domain" description="C2H2-type" evidence="3">
    <location>
        <begin position="129"/>
        <end position="157"/>
    </location>
</feature>
<feature type="transmembrane region" description="Helical" evidence="2">
    <location>
        <begin position="99"/>
        <end position="123"/>
    </location>
</feature>
<keyword evidence="1" id="KW-0479">Metal-binding</keyword>
<evidence type="ECO:0000259" key="3">
    <source>
        <dbReference type="PROSITE" id="PS50157"/>
    </source>
</evidence>
<dbReference type="PROSITE" id="PS00028">
    <property type="entry name" value="ZINC_FINGER_C2H2_1"/>
    <property type="match status" value="1"/>
</dbReference>
<dbReference type="AlphaFoldDB" id="A0A1I7XT62"/>
<keyword evidence="2" id="KW-0812">Transmembrane</keyword>
<evidence type="ECO:0000256" key="1">
    <source>
        <dbReference type="PROSITE-ProRule" id="PRU00042"/>
    </source>
</evidence>